<evidence type="ECO:0000256" key="8">
    <source>
        <dbReference type="ARBA" id="ARBA00024327"/>
    </source>
</evidence>
<dbReference type="InterPro" id="IPR002500">
    <property type="entry name" value="PAPS_reduct_dom"/>
</dbReference>
<dbReference type="GO" id="GO:0005737">
    <property type="term" value="C:cytoplasm"/>
    <property type="evidence" value="ECO:0007669"/>
    <property type="project" value="UniProtKB-SubCell"/>
</dbReference>
<dbReference type="GO" id="GO:0070814">
    <property type="term" value="P:hydrogen sulfide biosynthetic process"/>
    <property type="evidence" value="ECO:0007669"/>
    <property type="project" value="UniProtKB-UniRule"/>
</dbReference>
<dbReference type="NCBIfam" id="TIGR02055">
    <property type="entry name" value="APS_reductase"/>
    <property type="match status" value="1"/>
</dbReference>
<protein>
    <recommendedName>
        <fullName evidence="10 14">Adenosine 5'-phosphosulfate reductase</fullName>
        <shortName evidence="14">APS reductase</shortName>
        <ecNumber evidence="9 14">1.8.4.10</ecNumber>
    </recommendedName>
    <alternativeName>
        <fullName evidence="12 14">5'-adenylylsulfate reductase</fullName>
    </alternativeName>
    <alternativeName>
        <fullName evidence="11 14">Thioredoxin-dependent 5'-adenylylsulfate reductase</fullName>
    </alternativeName>
</protein>
<dbReference type="Pfam" id="PF01507">
    <property type="entry name" value="PAPS_reduct"/>
    <property type="match status" value="1"/>
</dbReference>
<evidence type="ECO:0000256" key="14">
    <source>
        <dbReference type="HAMAP-Rule" id="MF_00063"/>
    </source>
</evidence>
<evidence type="ECO:0000259" key="15">
    <source>
        <dbReference type="Pfam" id="PF01507"/>
    </source>
</evidence>
<dbReference type="NCBIfam" id="NF002537">
    <property type="entry name" value="PRK02090.1"/>
    <property type="match status" value="1"/>
</dbReference>
<dbReference type="GO" id="GO:0051539">
    <property type="term" value="F:4 iron, 4 sulfur cluster binding"/>
    <property type="evidence" value="ECO:0007669"/>
    <property type="project" value="UniProtKB-UniRule"/>
</dbReference>
<evidence type="ECO:0000313" key="17">
    <source>
        <dbReference type="Proteomes" id="UP001241110"/>
    </source>
</evidence>
<dbReference type="PANTHER" id="PTHR46482">
    <property type="entry name" value="5'-ADENYLYLSULFATE REDUCTASE 3, CHLOROPLASTIC"/>
    <property type="match status" value="1"/>
</dbReference>
<name>A0AAE3U9C3_9BACT</name>
<evidence type="ECO:0000256" key="10">
    <source>
        <dbReference type="ARBA" id="ARBA00029514"/>
    </source>
</evidence>
<dbReference type="GO" id="GO:0043866">
    <property type="term" value="F:adenylyl-sulfate reductase (thioredoxin) activity"/>
    <property type="evidence" value="ECO:0007669"/>
    <property type="project" value="UniProtKB-EC"/>
</dbReference>
<dbReference type="InterPro" id="IPR011798">
    <property type="entry name" value="APS_reductase"/>
</dbReference>
<dbReference type="EMBL" id="JASJOS010000007">
    <property type="protein sequence ID" value="MDJ1482118.1"/>
    <property type="molecule type" value="Genomic_DNA"/>
</dbReference>
<comment type="function">
    <text evidence="7 14">Catalyzes the formation of sulfite from adenosine 5'-phosphosulfate (APS) using thioredoxin as an electron donor.</text>
</comment>
<comment type="subcellular location">
    <subcellularLocation>
        <location evidence="14">Cytoplasm</location>
    </subcellularLocation>
</comment>
<evidence type="ECO:0000256" key="6">
    <source>
        <dbReference type="ARBA" id="ARBA00023014"/>
    </source>
</evidence>
<feature type="binding site" evidence="14">
    <location>
        <position position="200"/>
    </location>
    <ligand>
        <name>[4Fe-4S] cluster</name>
        <dbReference type="ChEBI" id="CHEBI:49883"/>
    </ligand>
</feature>
<dbReference type="AlphaFoldDB" id="A0AAE3U9C3"/>
<keyword evidence="6 14" id="KW-0411">Iron-sulfur</keyword>
<evidence type="ECO:0000256" key="11">
    <source>
        <dbReference type="ARBA" id="ARBA00030894"/>
    </source>
</evidence>
<evidence type="ECO:0000256" key="12">
    <source>
        <dbReference type="ARBA" id="ARBA00032041"/>
    </source>
</evidence>
<dbReference type="CDD" id="cd23945">
    <property type="entry name" value="PAPS_reductase"/>
    <property type="match status" value="1"/>
</dbReference>
<keyword evidence="2 14" id="KW-0963">Cytoplasm</keyword>
<comment type="caution">
    <text evidence="16">The sequence shown here is derived from an EMBL/GenBank/DDBJ whole genome shotgun (WGS) entry which is preliminary data.</text>
</comment>
<comment type="similarity">
    <text evidence="1 14">Belongs to the PAPS reductase family. CysH subfamily.</text>
</comment>
<keyword evidence="3 14" id="KW-0479">Metal-binding</keyword>
<comment type="cofactor">
    <cofactor evidence="14">
        <name>[4Fe-4S] cluster</name>
        <dbReference type="ChEBI" id="CHEBI:49883"/>
    </cofactor>
    <text evidence="14">Binds 1 [4Fe-4S] cluster per subunit.</text>
</comment>
<dbReference type="GO" id="GO:0004604">
    <property type="term" value="F:phosphoadenylyl-sulfate reductase (thioredoxin) activity"/>
    <property type="evidence" value="ECO:0007669"/>
    <property type="project" value="UniProtKB-UniRule"/>
</dbReference>
<dbReference type="InterPro" id="IPR004511">
    <property type="entry name" value="PAPS/APS_Rdtase"/>
</dbReference>
<organism evidence="16 17">
    <name type="scientific">Xanthocytophaga flava</name>
    <dbReference type="NCBI Taxonomy" id="3048013"/>
    <lineage>
        <taxon>Bacteria</taxon>
        <taxon>Pseudomonadati</taxon>
        <taxon>Bacteroidota</taxon>
        <taxon>Cytophagia</taxon>
        <taxon>Cytophagales</taxon>
        <taxon>Rhodocytophagaceae</taxon>
        <taxon>Xanthocytophaga</taxon>
    </lineage>
</organism>
<evidence type="ECO:0000256" key="1">
    <source>
        <dbReference type="ARBA" id="ARBA00009732"/>
    </source>
</evidence>
<feature type="binding site" evidence="14">
    <location>
        <position position="203"/>
    </location>
    <ligand>
        <name>[4Fe-4S] cluster</name>
        <dbReference type="ChEBI" id="CHEBI:49883"/>
    </ligand>
</feature>
<evidence type="ECO:0000256" key="9">
    <source>
        <dbReference type="ARBA" id="ARBA00024386"/>
    </source>
</evidence>
<dbReference type="GO" id="GO:0019344">
    <property type="term" value="P:cysteine biosynthetic process"/>
    <property type="evidence" value="ECO:0007669"/>
    <property type="project" value="InterPro"/>
</dbReference>
<evidence type="ECO:0000313" key="16">
    <source>
        <dbReference type="EMBL" id="MDJ1482118.1"/>
    </source>
</evidence>
<keyword evidence="5 14" id="KW-0408">Iron</keyword>
<gene>
    <name evidence="14" type="primary">cysH</name>
    <name evidence="16" type="ORF">QNI16_16565</name>
</gene>
<dbReference type="GO" id="GO:0046872">
    <property type="term" value="F:metal ion binding"/>
    <property type="evidence" value="ECO:0007669"/>
    <property type="project" value="UniProtKB-KW"/>
</dbReference>
<dbReference type="RefSeq" id="WP_313980822.1">
    <property type="nucleotide sequence ID" value="NZ_JASJOS010000007.1"/>
</dbReference>
<dbReference type="Gene3D" id="3.40.50.620">
    <property type="entry name" value="HUPs"/>
    <property type="match status" value="1"/>
</dbReference>
<dbReference type="NCBIfam" id="TIGR00434">
    <property type="entry name" value="cysH"/>
    <property type="match status" value="1"/>
</dbReference>
<dbReference type="SUPFAM" id="SSF52402">
    <property type="entry name" value="Adenine nucleotide alpha hydrolases-like"/>
    <property type="match status" value="1"/>
</dbReference>
<evidence type="ECO:0000256" key="7">
    <source>
        <dbReference type="ARBA" id="ARBA00024298"/>
    </source>
</evidence>
<evidence type="ECO:0000256" key="2">
    <source>
        <dbReference type="ARBA" id="ARBA00022490"/>
    </source>
</evidence>
<feature type="binding site" evidence="14">
    <location>
        <position position="118"/>
    </location>
    <ligand>
        <name>[4Fe-4S] cluster</name>
        <dbReference type="ChEBI" id="CHEBI:49883"/>
    </ligand>
</feature>
<reference evidence="16" key="1">
    <citation type="submission" date="2023-05" db="EMBL/GenBank/DDBJ databases">
        <authorList>
            <person name="Zhang X."/>
        </authorList>
    </citation>
    <scope>NUCLEOTIDE SEQUENCE</scope>
    <source>
        <strain evidence="16">YF14B1</strain>
    </source>
</reference>
<evidence type="ECO:0000256" key="3">
    <source>
        <dbReference type="ARBA" id="ARBA00022723"/>
    </source>
</evidence>
<keyword evidence="4 14" id="KW-0560">Oxidoreductase</keyword>
<comment type="catalytic activity">
    <reaction evidence="13 14">
        <text>[thioredoxin]-disulfide + sulfite + AMP + 2 H(+) = adenosine 5'-phosphosulfate + [thioredoxin]-dithiol</text>
        <dbReference type="Rhea" id="RHEA:21976"/>
        <dbReference type="Rhea" id="RHEA-COMP:10698"/>
        <dbReference type="Rhea" id="RHEA-COMP:10700"/>
        <dbReference type="ChEBI" id="CHEBI:15378"/>
        <dbReference type="ChEBI" id="CHEBI:17359"/>
        <dbReference type="ChEBI" id="CHEBI:29950"/>
        <dbReference type="ChEBI" id="CHEBI:50058"/>
        <dbReference type="ChEBI" id="CHEBI:58243"/>
        <dbReference type="ChEBI" id="CHEBI:456215"/>
        <dbReference type="EC" id="1.8.4.10"/>
    </reaction>
</comment>
<dbReference type="PANTHER" id="PTHR46482:SF9">
    <property type="entry name" value="5'-ADENYLYLSULFATE REDUCTASE 1, CHLOROPLASTIC"/>
    <property type="match status" value="1"/>
</dbReference>
<dbReference type="HAMAP" id="MF_00063">
    <property type="entry name" value="CysH"/>
    <property type="match status" value="1"/>
</dbReference>
<feature type="binding site" evidence="14">
    <location>
        <position position="117"/>
    </location>
    <ligand>
        <name>[4Fe-4S] cluster</name>
        <dbReference type="ChEBI" id="CHEBI:49883"/>
    </ligand>
</feature>
<feature type="domain" description="Phosphoadenosine phosphosulphate reductase" evidence="15">
    <location>
        <begin position="32"/>
        <end position="206"/>
    </location>
</feature>
<dbReference type="EC" id="1.8.4.10" evidence="9 14"/>
<comment type="pathway">
    <text evidence="8 14">Sulfur metabolism; hydrogen sulfide biosynthesis; sulfite from sulfate.</text>
</comment>
<dbReference type="PIRSF" id="PIRSF000857">
    <property type="entry name" value="PAPS_reductase"/>
    <property type="match status" value="1"/>
</dbReference>
<proteinExistence type="inferred from homology"/>
<dbReference type="GO" id="GO:0019379">
    <property type="term" value="P:sulfate assimilation, phosphoadenylyl sulfate reduction by phosphoadenylyl-sulfate reductase (thioredoxin)"/>
    <property type="evidence" value="ECO:0007669"/>
    <property type="project" value="UniProtKB-UniRule"/>
</dbReference>
<evidence type="ECO:0000256" key="13">
    <source>
        <dbReference type="ARBA" id="ARBA00048441"/>
    </source>
</evidence>
<dbReference type="Proteomes" id="UP001241110">
    <property type="component" value="Unassembled WGS sequence"/>
</dbReference>
<accession>A0AAE3U9C3</accession>
<dbReference type="InterPro" id="IPR014729">
    <property type="entry name" value="Rossmann-like_a/b/a_fold"/>
</dbReference>
<sequence>MQQEIDNIAVQIQEKPIAEAIRQLTELFPGQVAFSTSFSHEDQVISDIIFKNRLPVRVFTLDTGRMFEETYQTFYETQGKYKQNIEVYFPDKASVEKLVTEKGPYSFYESVDNRKQCCFIRKIEPLKRALQGVKIWITGLRGGQSENRQHMHNLEWDEGNQLIKYNPLITWTLEEVEQYIDKNRVPYNKLYNKGFKSIGCAPCTRAIEPGEDLRAGRWWWEVSHKECGLHEPSSSEIPTGASSSIVK</sequence>
<feature type="active site" description="Nucleophile; cysteine thiosulfonate intermediate" evidence="14">
    <location>
        <position position="227"/>
    </location>
</feature>
<evidence type="ECO:0000256" key="5">
    <source>
        <dbReference type="ARBA" id="ARBA00023004"/>
    </source>
</evidence>
<evidence type="ECO:0000256" key="4">
    <source>
        <dbReference type="ARBA" id="ARBA00023002"/>
    </source>
</evidence>